<name>A0A0M4SH57_9BACT</name>
<evidence type="ECO:0000256" key="4">
    <source>
        <dbReference type="ARBA" id="ARBA00022801"/>
    </source>
</evidence>
<dbReference type="Gene3D" id="3.10.450.350">
    <property type="match status" value="1"/>
</dbReference>
<dbReference type="Pfam" id="PF01551">
    <property type="entry name" value="Peptidase_M23"/>
    <property type="match status" value="1"/>
</dbReference>
<evidence type="ECO:0000259" key="8">
    <source>
        <dbReference type="Pfam" id="PF18059"/>
    </source>
</evidence>
<dbReference type="PATRIC" id="fig|199.248.peg.835"/>
<keyword evidence="5" id="KW-0862">Zinc</keyword>
<keyword evidence="3" id="KW-0479">Metal-binding</keyword>
<sequence>MPRIFIIFAILSINLYAIKPSVDELSWPNGSNFLNFLETNKIPLSLYYNLATEDQELTEEIIAGTKYQIYKDDNGNTKQVLIPVSDELQMHIFRDDNDKFKLEFLPISYQSEDKFLALKVDKSVSEDIFDYTGSGTLALGFKEIFKGSGIDFKKINKGDTIAIVYNQKIRMGRSFGTPEIYAAMIETKNKRYVMYKFEDKFYDKNGKKNDKFLLVRPLANARITSAFTLKRWHPILQRYRAHLGVDYGAPKGTPIKAAGDGTVKFVGQKSGYGRTVIISHAGGYETLYAHLNGFAKGIKGGLKVKQGTLIAYVGTSGMSTGPHLHFGLYRDNKPINPESAIKVVKSLEDKKESAKFKAVVSKNDELIKNALSNEKEYHKVEFFPNVIEF</sequence>
<comment type="cofactor">
    <cofactor evidence="1">
        <name>Zn(2+)</name>
        <dbReference type="ChEBI" id="CHEBI:29105"/>
    </cofactor>
</comment>
<reference evidence="10" key="1">
    <citation type="submission" date="2015-08" db="EMBL/GenBank/DDBJ databases">
        <title>Comparative genomics of the Campylobacter concisus group.</title>
        <authorList>
            <person name="Miller W.G."/>
            <person name="Yee E."/>
            <person name="Chapman M.H."/>
            <person name="Huynh S."/>
            <person name="Bono J.L."/>
            <person name="On S.L.W."/>
            <person name="St Leger J."/>
            <person name="Foster G."/>
            <person name="Parker C.T."/>
        </authorList>
    </citation>
    <scope>NUCLEOTIDE SEQUENCE [LARGE SCALE GENOMIC DNA]</scope>
    <source>
        <strain evidence="10">ATCC 33237</strain>
    </source>
</reference>
<dbReference type="InterPro" id="IPR016047">
    <property type="entry name" value="M23ase_b-sheet_dom"/>
</dbReference>
<dbReference type="InterPro" id="IPR011055">
    <property type="entry name" value="Dup_hybrid_motif"/>
</dbReference>
<evidence type="ECO:0000256" key="6">
    <source>
        <dbReference type="ARBA" id="ARBA00023049"/>
    </source>
</evidence>
<keyword evidence="6" id="KW-0482">Metalloprotease</keyword>
<dbReference type="Gene3D" id="2.70.70.10">
    <property type="entry name" value="Glucose Permease (Domain IIA)"/>
    <property type="match status" value="1"/>
</dbReference>
<accession>A0A0M4SH57</accession>
<dbReference type="EMBL" id="CP012541">
    <property type="protein sequence ID" value="ALF47490.1"/>
    <property type="molecule type" value="Genomic_DNA"/>
</dbReference>
<proteinExistence type="predicted"/>
<keyword evidence="4" id="KW-0378">Hydrolase</keyword>
<organism evidence="9 10">
    <name type="scientific">Campylobacter concisus</name>
    <dbReference type="NCBI Taxonomy" id="199"/>
    <lineage>
        <taxon>Bacteria</taxon>
        <taxon>Pseudomonadati</taxon>
        <taxon>Campylobacterota</taxon>
        <taxon>Epsilonproteobacteria</taxon>
        <taxon>Campylobacterales</taxon>
        <taxon>Campylobacteraceae</taxon>
        <taxon>Campylobacter</taxon>
    </lineage>
</organism>
<evidence type="ECO:0000259" key="7">
    <source>
        <dbReference type="Pfam" id="PF01551"/>
    </source>
</evidence>
<dbReference type="PANTHER" id="PTHR21666">
    <property type="entry name" value="PEPTIDASE-RELATED"/>
    <property type="match status" value="1"/>
</dbReference>
<dbReference type="AlphaFoldDB" id="A0A0M4SH57"/>
<feature type="domain" description="Csd3 N-terminal" evidence="8">
    <location>
        <begin position="25"/>
        <end position="107"/>
    </location>
</feature>
<dbReference type="Pfam" id="PF18059">
    <property type="entry name" value="Csd3_N"/>
    <property type="match status" value="1"/>
</dbReference>
<gene>
    <name evidence="9" type="ORF">CCON33237_0804</name>
</gene>
<dbReference type="Proteomes" id="UP000066049">
    <property type="component" value="Chromosome"/>
</dbReference>
<evidence type="ECO:0000313" key="9">
    <source>
        <dbReference type="EMBL" id="ALF47490.1"/>
    </source>
</evidence>
<dbReference type="SUPFAM" id="SSF51261">
    <property type="entry name" value="Duplicated hybrid motif"/>
    <property type="match status" value="1"/>
</dbReference>
<evidence type="ECO:0000256" key="5">
    <source>
        <dbReference type="ARBA" id="ARBA00022833"/>
    </source>
</evidence>
<dbReference type="InterPro" id="IPR040653">
    <property type="entry name" value="Csd3_N"/>
</dbReference>
<protein>
    <submittedName>
        <fullName evidence="9">Zinc metallopeptidase, M23 family</fullName>
    </submittedName>
</protein>
<feature type="domain" description="M23ase beta-sheet core" evidence="7">
    <location>
        <begin position="241"/>
        <end position="337"/>
    </location>
</feature>
<dbReference type="GeneID" id="28662479"/>
<dbReference type="CDD" id="cd12797">
    <property type="entry name" value="M23_peptidase"/>
    <property type="match status" value="1"/>
</dbReference>
<dbReference type="InterPro" id="IPR050570">
    <property type="entry name" value="Cell_wall_metabolism_enzyme"/>
</dbReference>
<dbReference type="GO" id="GO:0046872">
    <property type="term" value="F:metal ion binding"/>
    <property type="evidence" value="ECO:0007669"/>
    <property type="project" value="UniProtKB-KW"/>
</dbReference>
<dbReference type="PANTHER" id="PTHR21666:SF288">
    <property type="entry name" value="CELL DIVISION PROTEIN YTFB"/>
    <property type="match status" value="1"/>
</dbReference>
<evidence type="ECO:0000313" key="10">
    <source>
        <dbReference type="Proteomes" id="UP000066049"/>
    </source>
</evidence>
<evidence type="ECO:0000256" key="1">
    <source>
        <dbReference type="ARBA" id="ARBA00001947"/>
    </source>
</evidence>
<dbReference type="GO" id="GO:0006508">
    <property type="term" value="P:proteolysis"/>
    <property type="evidence" value="ECO:0007669"/>
    <property type="project" value="UniProtKB-KW"/>
</dbReference>
<dbReference type="GO" id="GO:0004222">
    <property type="term" value="F:metalloendopeptidase activity"/>
    <property type="evidence" value="ECO:0007669"/>
    <property type="project" value="TreeGrafter"/>
</dbReference>
<evidence type="ECO:0000256" key="2">
    <source>
        <dbReference type="ARBA" id="ARBA00022670"/>
    </source>
</evidence>
<keyword evidence="2" id="KW-0645">Protease</keyword>
<dbReference type="KEGG" id="ccoc:CCON33237_0804"/>
<evidence type="ECO:0000256" key="3">
    <source>
        <dbReference type="ARBA" id="ARBA00022723"/>
    </source>
</evidence>
<dbReference type="RefSeq" id="WP_054196505.1">
    <property type="nucleotide sequence ID" value="NZ_CP012541.1"/>
</dbReference>